<dbReference type="GO" id="GO:0005634">
    <property type="term" value="C:nucleus"/>
    <property type="evidence" value="ECO:0007669"/>
    <property type="project" value="UniProtKB-SubCell"/>
</dbReference>
<protein>
    <recommendedName>
        <fullName evidence="6">Transcription repressor</fullName>
    </recommendedName>
    <alternativeName>
        <fullName evidence="6">Ovate family protein</fullName>
    </alternativeName>
</protein>
<dbReference type="InterPro" id="IPR038933">
    <property type="entry name" value="Ovate"/>
</dbReference>
<keyword evidence="5 6" id="KW-0539">Nucleus</keyword>
<comment type="subcellular location">
    <subcellularLocation>
        <location evidence="1 6">Nucleus</location>
    </subcellularLocation>
</comment>
<gene>
    <name evidence="8" type="ORF">KP509_12G013300</name>
</gene>
<organism evidence="8 9">
    <name type="scientific">Ceratopteris richardii</name>
    <name type="common">Triangle waterfern</name>
    <dbReference type="NCBI Taxonomy" id="49495"/>
    <lineage>
        <taxon>Eukaryota</taxon>
        <taxon>Viridiplantae</taxon>
        <taxon>Streptophyta</taxon>
        <taxon>Embryophyta</taxon>
        <taxon>Tracheophyta</taxon>
        <taxon>Polypodiopsida</taxon>
        <taxon>Polypodiidae</taxon>
        <taxon>Polypodiales</taxon>
        <taxon>Pteridineae</taxon>
        <taxon>Pteridaceae</taxon>
        <taxon>Parkerioideae</taxon>
        <taxon>Ceratopteris</taxon>
    </lineage>
</organism>
<keyword evidence="2 6" id="KW-0678">Repressor</keyword>
<dbReference type="AlphaFoldDB" id="A0A8T2TJ58"/>
<evidence type="ECO:0000256" key="6">
    <source>
        <dbReference type="RuleBase" id="RU367028"/>
    </source>
</evidence>
<feature type="domain" description="OVATE" evidence="7">
    <location>
        <begin position="1"/>
        <end position="60"/>
    </location>
</feature>
<evidence type="ECO:0000256" key="5">
    <source>
        <dbReference type="ARBA" id="ARBA00023242"/>
    </source>
</evidence>
<dbReference type="PANTHER" id="PTHR33057:SF70">
    <property type="entry name" value="TRANSCRIPTION REPRESSOR-RELATED"/>
    <property type="match status" value="1"/>
</dbReference>
<dbReference type="Pfam" id="PF04844">
    <property type="entry name" value="Ovate"/>
    <property type="match status" value="1"/>
</dbReference>
<evidence type="ECO:0000256" key="2">
    <source>
        <dbReference type="ARBA" id="ARBA00022491"/>
    </source>
</evidence>
<reference evidence="8" key="1">
    <citation type="submission" date="2021-08" db="EMBL/GenBank/DDBJ databases">
        <title>WGS assembly of Ceratopteris richardii.</title>
        <authorList>
            <person name="Marchant D.B."/>
            <person name="Chen G."/>
            <person name="Jenkins J."/>
            <person name="Shu S."/>
            <person name="Leebens-Mack J."/>
            <person name="Grimwood J."/>
            <person name="Schmutz J."/>
            <person name="Soltis P."/>
            <person name="Soltis D."/>
            <person name="Chen Z.-H."/>
        </authorList>
    </citation>
    <scope>NUCLEOTIDE SEQUENCE</scope>
    <source>
        <strain evidence="8">Whitten #5841</strain>
        <tissue evidence="8">Leaf</tissue>
    </source>
</reference>
<accession>A0A8T2TJ58</accession>
<keyword evidence="3 6" id="KW-0805">Transcription regulation</keyword>
<evidence type="ECO:0000313" key="9">
    <source>
        <dbReference type="Proteomes" id="UP000825935"/>
    </source>
</evidence>
<evidence type="ECO:0000256" key="4">
    <source>
        <dbReference type="ARBA" id="ARBA00023163"/>
    </source>
</evidence>
<name>A0A8T2TJ58_CERRI</name>
<evidence type="ECO:0000259" key="7">
    <source>
        <dbReference type="PROSITE" id="PS51754"/>
    </source>
</evidence>
<dbReference type="OrthoDB" id="1928390at2759"/>
<evidence type="ECO:0000256" key="3">
    <source>
        <dbReference type="ARBA" id="ARBA00023015"/>
    </source>
</evidence>
<dbReference type="PANTHER" id="PTHR33057">
    <property type="entry name" value="TRANSCRIPTION REPRESSOR OFP7-RELATED"/>
    <property type="match status" value="1"/>
</dbReference>
<dbReference type="PROSITE" id="PS51754">
    <property type="entry name" value="OVATE"/>
    <property type="match status" value="1"/>
</dbReference>
<proteinExistence type="predicted"/>
<dbReference type="GO" id="GO:0045892">
    <property type="term" value="P:negative regulation of DNA-templated transcription"/>
    <property type="evidence" value="ECO:0007669"/>
    <property type="project" value="UniProtKB-UniRule"/>
</dbReference>
<dbReference type="NCBIfam" id="TIGR01568">
    <property type="entry name" value="A_thal_3678"/>
    <property type="match status" value="1"/>
</dbReference>
<dbReference type="EMBL" id="CM035417">
    <property type="protein sequence ID" value="KAH7422538.1"/>
    <property type="molecule type" value="Genomic_DNA"/>
</dbReference>
<comment type="caution">
    <text evidence="8">The sequence shown here is derived from an EMBL/GenBank/DDBJ whole genome shotgun (WGS) entry which is preliminary data.</text>
</comment>
<evidence type="ECO:0000256" key="1">
    <source>
        <dbReference type="ARBA" id="ARBA00004123"/>
    </source>
</evidence>
<comment type="function">
    <text evidence="6">Transcriptional repressor that regulates multiple aspects of plant growth and development.</text>
</comment>
<dbReference type="Proteomes" id="UP000825935">
    <property type="component" value="Chromosome 12"/>
</dbReference>
<dbReference type="InterPro" id="IPR006458">
    <property type="entry name" value="Ovate_C"/>
</dbReference>
<keyword evidence="4 6" id="KW-0804">Transcription</keyword>
<keyword evidence="9" id="KW-1185">Reference proteome</keyword>
<sequence length="63" mass="7364">MVKTSYDPRHDFKESMREMVAAKALRTPSQLQQLLQCYLSLNAPHYHPTIVKAFHELCSQLFN</sequence>
<evidence type="ECO:0000313" key="8">
    <source>
        <dbReference type="EMBL" id="KAH7422538.1"/>
    </source>
</evidence>